<evidence type="ECO:0000256" key="1">
    <source>
        <dbReference type="SAM" id="Phobius"/>
    </source>
</evidence>
<evidence type="ECO:0000313" key="3">
    <source>
        <dbReference type="Proteomes" id="UP001474181"/>
    </source>
</evidence>
<dbReference type="Proteomes" id="UP001474181">
    <property type="component" value="Unassembled WGS sequence"/>
</dbReference>
<organism evidence="2 3">
    <name type="scientific">Streptomyces hyaluromycini</name>
    <dbReference type="NCBI Taxonomy" id="1377993"/>
    <lineage>
        <taxon>Bacteria</taxon>
        <taxon>Bacillati</taxon>
        <taxon>Actinomycetota</taxon>
        <taxon>Actinomycetes</taxon>
        <taxon>Kitasatosporales</taxon>
        <taxon>Streptomycetaceae</taxon>
        <taxon>Streptomyces</taxon>
    </lineage>
</organism>
<accession>A0ABV1WNR1</accession>
<evidence type="ECO:0000313" key="2">
    <source>
        <dbReference type="EMBL" id="MER7178416.1"/>
    </source>
</evidence>
<comment type="caution">
    <text evidence="2">The sequence shown here is derived from an EMBL/GenBank/DDBJ whole genome shotgun (WGS) entry which is preliminary data.</text>
</comment>
<gene>
    <name evidence="2" type="ORF">ABT404_02785</name>
</gene>
<dbReference type="RefSeq" id="WP_350776752.1">
    <property type="nucleotide sequence ID" value="NZ_JBEPEK010000011.1"/>
</dbReference>
<feature type="transmembrane region" description="Helical" evidence="1">
    <location>
        <begin position="60"/>
        <end position="79"/>
    </location>
</feature>
<sequence length="81" mass="9204">MTAYQFGYAEGQWTIWIALGLAAVWVATGRWRDYPRAEGRNTEQLAAVVRRRSRLVNRSILAVASLWILTNIVVDLWAVGQ</sequence>
<keyword evidence="1" id="KW-0812">Transmembrane</keyword>
<name>A0ABV1WNR1_9ACTN</name>
<evidence type="ECO:0008006" key="4">
    <source>
        <dbReference type="Google" id="ProtNLM"/>
    </source>
</evidence>
<keyword evidence="1" id="KW-0472">Membrane</keyword>
<proteinExistence type="predicted"/>
<feature type="transmembrane region" description="Helical" evidence="1">
    <location>
        <begin position="13"/>
        <end position="31"/>
    </location>
</feature>
<keyword evidence="1" id="KW-1133">Transmembrane helix</keyword>
<protein>
    <recommendedName>
        <fullName evidence="4">Integral membrane protein</fullName>
    </recommendedName>
</protein>
<dbReference type="EMBL" id="JBEPEK010000011">
    <property type="protein sequence ID" value="MER7178416.1"/>
    <property type="molecule type" value="Genomic_DNA"/>
</dbReference>
<reference evidence="2 3" key="1">
    <citation type="submission" date="2024-06" db="EMBL/GenBank/DDBJ databases">
        <title>The Natural Products Discovery Center: Release of the First 8490 Sequenced Strains for Exploring Actinobacteria Biosynthetic Diversity.</title>
        <authorList>
            <person name="Kalkreuter E."/>
            <person name="Kautsar S.A."/>
            <person name="Yang D."/>
            <person name="Bader C.D."/>
            <person name="Teijaro C.N."/>
            <person name="Fluegel L."/>
            <person name="Davis C.M."/>
            <person name="Simpson J.R."/>
            <person name="Lauterbach L."/>
            <person name="Steele A.D."/>
            <person name="Gui C."/>
            <person name="Meng S."/>
            <person name="Li G."/>
            <person name="Viehrig K."/>
            <person name="Ye F."/>
            <person name="Su P."/>
            <person name="Kiefer A.F."/>
            <person name="Nichols A."/>
            <person name="Cepeda A.J."/>
            <person name="Yan W."/>
            <person name="Fan B."/>
            <person name="Jiang Y."/>
            <person name="Adhikari A."/>
            <person name="Zheng C.-J."/>
            <person name="Schuster L."/>
            <person name="Cowan T.M."/>
            <person name="Smanski M.J."/>
            <person name="Chevrette M.G."/>
            <person name="De Carvalho L.P.S."/>
            <person name="Shen B."/>
        </authorList>
    </citation>
    <scope>NUCLEOTIDE SEQUENCE [LARGE SCALE GENOMIC DNA]</scope>
    <source>
        <strain evidence="2 3">NPDC000234</strain>
    </source>
</reference>
<keyword evidence="3" id="KW-1185">Reference proteome</keyword>